<keyword evidence="3" id="KW-0904">Protein phosphatase</keyword>
<evidence type="ECO:0000256" key="1">
    <source>
        <dbReference type="ARBA" id="ARBA00011063"/>
    </source>
</evidence>
<evidence type="ECO:0000256" key="2">
    <source>
        <dbReference type="ARBA" id="ARBA00022801"/>
    </source>
</evidence>
<protein>
    <submittedName>
        <fullName evidence="5">Low molecular weight protein arginine phosphatase</fullName>
    </submittedName>
</protein>
<gene>
    <name evidence="5" type="ORF">JK635_13110</name>
</gene>
<dbReference type="PANTHER" id="PTHR11717:SF31">
    <property type="entry name" value="LOW MOLECULAR WEIGHT PROTEIN-TYROSINE-PHOSPHATASE ETP-RELATED"/>
    <property type="match status" value="1"/>
</dbReference>
<dbReference type="PRINTS" id="PR00719">
    <property type="entry name" value="LMWPTPASE"/>
</dbReference>
<keyword evidence="6" id="KW-1185">Reference proteome</keyword>
<organism evidence="5 6">
    <name type="scientific">Neobacillus paridis</name>
    <dbReference type="NCBI Taxonomy" id="2803862"/>
    <lineage>
        <taxon>Bacteria</taxon>
        <taxon>Bacillati</taxon>
        <taxon>Bacillota</taxon>
        <taxon>Bacilli</taxon>
        <taxon>Bacillales</taxon>
        <taxon>Bacillaceae</taxon>
        <taxon>Neobacillus</taxon>
    </lineage>
</organism>
<dbReference type="CDD" id="cd16344">
    <property type="entry name" value="LMWPAP"/>
    <property type="match status" value="1"/>
</dbReference>
<keyword evidence="2" id="KW-0378">Hydrolase</keyword>
<dbReference type="SUPFAM" id="SSF52788">
    <property type="entry name" value="Phosphotyrosine protein phosphatases I"/>
    <property type="match status" value="1"/>
</dbReference>
<evidence type="ECO:0000313" key="5">
    <source>
        <dbReference type="EMBL" id="MBL4953147.1"/>
    </source>
</evidence>
<dbReference type="Gene3D" id="3.40.50.2300">
    <property type="match status" value="1"/>
</dbReference>
<dbReference type="PANTHER" id="PTHR11717">
    <property type="entry name" value="LOW MOLECULAR WEIGHT PROTEIN TYROSINE PHOSPHATASE"/>
    <property type="match status" value="1"/>
</dbReference>
<reference evidence="5 6" key="1">
    <citation type="submission" date="2021-01" db="EMBL/GenBank/DDBJ databases">
        <title>Genome public.</title>
        <authorList>
            <person name="Liu C."/>
            <person name="Sun Q."/>
        </authorList>
    </citation>
    <scope>NUCLEOTIDE SEQUENCE [LARGE SCALE GENOMIC DNA]</scope>
    <source>
        <strain evidence="5 6">YIM B02564</strain>
    </source>
</reference>
<dbReference type="InterPro" id="IPR050438">
    <property type="entry name" value="LMW_PTPase"/>
</dbReference>
<feature type="domain" description="Phosphotyrosine protein phosphatase I" evidence="4">
    <location>
        <begin position="2"/>
        <end position="143"/>
    </location>
</feature>
<evidence type="ECO:0000259" key="4">
    <source>
        <dbReference type="SMART" id="SM00226"/>
    </source>
</evidence>
<dbReference type="Proteomes" id="UP000623967">
    <property type="component" value="Unassembled WGS sequence"/>
</dbReference>
<dbReference type="EMBL" id="JAESWB010000181">
    <property type="protein sequence ID" value="MBL4953147.1"/>
    <property type="molecule type" value="Genomic_DNA"/>
</dbReference>
<dbReference type="RefSeq" id="WP_202654413.1">
    <property type="nucleotide sequence ID" value="NZ_JAESWB010000181.1"/>
</dbReference>
<dbReference type="InterPro" id="IPR023485">
    <property type="entry name" value="Ptyr_pPase"/>
</dbReference>
<evidence type="ECO:0000313" key="6">
    <source>
        <dbReference type="Proteomes" id="UP000623967"/>
    </source>
</evidence>
<dbReference type="SMART" id="SM00226">
    <property type="entry name" value="LMWPc"/>
    <property type="match status" value="1"/>
</dbReference>
<sequence length="148" mass="16538">MRHILFVCTGNTCRSPMAAAILKHRNIDGVEVKSAGIFAANGGDASAHAKQVLKDNKLSYQHRSQMLTGAEVDWADLIITMTDAHKRSIQQQYPQAAEKVFTLKEYSGEATNLDVTDPYGGDLEQYEKTFHELERLIDQMIEKITAEP</sequence>
<accession>A0ABS1TPE7</accession>
<comment type="similarity">
    <text evidence="1">Belongs to the low molecular weight phosphotyrosine protein phosphatase family.</text>
</comment>
<comment type="caution">
    <text evidence="5">The sequence shown here is derived from an EMBL/GenBank/DDBJ whole genome shotgun (WGS) entry which is preliminary data.</text>
</comment>
<name>A0ABS1TPE7_9BACI</name>
<proteinExistence type="inferred from homology"/>
<dbReference type="Pfam" id="PF01451">
    <property type="entry name" value="LMWPc"/>
    <property type="match status" value="1"/>
</dbReference>
<dbReference type="InterPro" id="IPR036196">
    <property type="entry name" value="Ptyr_pPase_sf"/>
</dbReference>
<dbReference type="InterPro" id="IPR017867">
    <property type="entry name" value="Tyr_phospatase_low_mol_wt"/>
</dbReference>
<evidence type="ECO:0000256" key="3">
    <source>
        <dbReference type="ARBA" id="ARBA00022912"/>
    </source>
</evidence>